<sequence length="106" mass="12196">MTTIFIDVEKEIAPIVGSRDVVKTLERRMDTAKKIVLDFKNVEFVSRSAAHVLLEYKRNNPDKVIEFHNMNQSVEKMFYLVEAQLEGRANKDKLKSVGIKVMELVA</sequence>
<dbReference type="KEGG" id="gac:GACE_0267"/>
<evidence type="ECO:0000313" key="1">
    <source>
        <dbReference type="EMBL" id="AIY89324.1"/>
    </source>
</evidence>
<dbReference type="Gene3D" id="3.30.750.24">
    <property type="entry name" value="STAS domain"/>
    <property type="match status" value="1"/>
</dbReference>
<evidence type="ECO:0008006" key="3">
    <source>
        <dbReference type="Google" id="ProtNLM"/>
    </source>
</evidence>
<name>A0A0A7GBE5_GEOAI</name>
<dbReference type="Proteomes" id="UP000030624">
    <property type="component" value="Chromosome"/>
</dbReference>
<dbReference type="STRING" id="565033.GACE_0267"/>
<evidence type="ECO:0000313" key="2">
    <source>
        <dbReference type="Proteomes" id="UP000030624"/>
    </source>
</evidence>
<reference evidence="1 2" key="1">
    <citation type="journal article" date="2015" name="Appl. Environ. Microbiol.">
        <title>The Geoglobus acetivorans genome: Fe(III) reduction, acetate utilization, autotrophic growth, and degradation of aromatic compounds in a hyperthermophilic archaeon.</title>
        <authorList>
            <person name="Mardanov A.V."/>
            <person name="Slododkina G.B."/>
            <person name="Slobodkin A.I."/>
            <person name="Beletsky A.V."/>
            <person name="Gavrilov S.N."/>
            <person name="Kublanov I.V."/>
            <person name="Bonch-Osmolovskaya E.A."/>
            <person name="Skryabin K.G."/>
            <person name="Ravin N.V."/>
        </authorList>
    </citation>
    <scope>NUCLEOTIDE SEQUENCE [LARGE SCALE GENOMIC DNA]</scope>
    <source>
        <strain evidence="1 2">SBH6</strain>
    </source>
</reference>
<dbReference type="HOGENOM" id="CLU_2216946_0_0_2"/>
<dbReference type="GeneID" id="24796866"/>
<accession>A0A0A7GBE5</accession>
<dbReference type="EMBL" id="CP009552">
    <property type="protein sequence ID" value="AIY89324.1"/>
    <property type="molecule type" value="Genomic_DNA"/>
</dbReference>
<dbReference type="AlphaFoldDB" id="A0A0A7GBE5"/>
<protein>
    <recommendedName>
        <fullName evidence="3">STAS domain-containing protein</fullName>
    </recommendedName>
</protein>
<dbReference type="InterPro" id="IPR036513">
    <property type="entry name" value="STAS_dom_sf"/>
</dbReference>
<proteinExistence type="predicted"/>
<dbReference type="SUPFAM" id="SSF52091">
    <property type="entry name" value="SpoIIaa-like"/>
    <property type="match status" value="1"/>
</dbReference>
<dbReference type="RefSeq" id="WP_048090542.1">
    <property type="nucleotide sequence ID" value="NZ_CP009552.1"/>
</dbReference>
<organism evidence="1 2">
    <name type="scientific">Geoglobus acetivorans</name>
    <dbReference type="NCBI Taxonomy" id="565033"/>
    <lineage>
        <taxon>Archaea</taxon>
        <taxon>Methanobacteriati</taxon>
        <taxon>Methanobacteriota</taxon>
        <taxon>Archaeoglobi</taxon>
        <taxon>Archaeoglobales</taxon>
        <taxon>Archaeoglobaceae</taxon>
        <taxon>Geoglobus</taxon>
    </lineage>
</organism>
<gene>
    <name evidence="1" type="ORF">GACE_0267</name>
</gene>